<dbReference type="InterPro" id="IPR000629">
    <property type="entry name" value="RNA-helicase_DEAD-box_CS"/>
</dbReference>
<evidence type="ECO:0000256" key="1">
    <source>
        <dbReference type="ARBA" id="ARBA00022741"/>
    </source>
</evidence>
<feature type="domain" description="Helicase ATP-binding" evidence="9">
    <location>
        <begin position="510"/>
        <end position="676"/>
    </location>
</feature>
<feature type="compositionally biased region" description="Basic and acidic residues" evidence="7">
    <location>
        <begin position="953"/>
        <end position="967"/>
    </location>
</feature>
<evidence type="ECO:0000256" key="6">
    <source>
        <dbReference type="RuleBase" id="RU365068"/>
    </source>
</evidence>
<evidence type="ECO:0000259" key="9">
    <source>
        <dbReference type="PROSITE" id="PS51192"/>
    </source>
</evidence>
<dbReference type="SUPFAM" id="SSF52540">
    <property type="entry name" value="P-loop containing nucleoside triphosphate hydrolases"/>
    <property type="match status" value="1"/>
</dbReference>
<dbReference type="OrthoDB" id="3370at2759"/>
<evidence type="ECO:0000256" key="5">
    <source>
        <dbReference type="ARBA" id="ARBA00022884"/>
    </source>
</evidence>
<feature type="domain" description="Helicase C-terminal" evidence="10">
    <location>
        <begin position="689"/>
        <end position="892"/>
    </location>
</feature>
<evidence type="ECO:0000256" key="3">
    <source>
        <dbReference type="ARBA" id="ARBA00022806"/>
    </source>
</evidence>
<dbReference type="InterPro" id="IPR027417">
    <property type="entry name" value="P-loop_NTPase"/>
</dbReference>
<feature type="chain" id="PRO_5043273031" description="ATP-dependent RNA helicase" evidence="8">
    <location>
        <begin position="27"/>
        <end position="1875"/>
    </location>
</feature>
<dbReference type="EMBL" id="CAMXCT010005001">
    <property type="protein sequence ID" value="CAI4011065.1"/>
    <property type="molecule type" value="Genomic_DNA"/>
</dbReference>
<evidence type="ECO:0000313" key="11">
    <source>
        <dbReference type="EMBL" id="CAI4011065.1"/>
    </source>
</evidence>
<dbReference type="Pfam" id="PF00271">
    <property type="entry name" value="Helicase_C"/>
    <property type="match status" value="1"/>
</dbReference>
<dbReference type="PROSITE" id="PS00039">
    <property type="entry name" value="DEAD_ATP_HELICASE"/>
    <property type="match status" value="1"/>
</dbReference>
<evidence type="ECO:0000256" key="4">
    <source>
        <dbReference type="ARBA" id="ARBA00022840"/>
    </source>
</evidence>
<dbReference type="GO" id="GO:0003724">
    <property type="term" value="F:RNA helicase activity"/>
    <property type="evidence" value="ECO:0007669"/>
    <property type="project" value="UniProtKB-EC"/>
</dbReference>
<evidence type="ECO:0000256" key="8">
    <source>
        <dbReference type="SAM" id="SignalP"/>
    </source>
</evidence>
<comment type="domain">
    <text evidence="6">The Q motif is unique to and characteristic of the DEAD box family of RNA helicases and controls ATP binding and hydrolysis.</text>
</comment>
<dbReference type="GO" id="GO:0016787">
    <property type="term" value="F:hydrolase activity"/>
    <property type="evidence" value="ECO:0007669"/>
    <property type="project" value="UniProtKB-KW"/>
</dbReference>
<reference evidence="12 13" key="2">
    <citation type="submission" date="2024-05" db="EMBL/GenBank/DDBJ databases">
        <authorList>
            <person name="Chen Y."/>
            <person name="Shah S."/>
            <person name="Dougan E. K."/>
            <person name="Thang M."/>
            <person name="Chan C."/>
        </authorList>
    </citation>
    <scope>NUCLEOTIDE SEQUENCE [LARGE SCALE GENOMIC DNA]</scope>
</reference>
<evidence type="ECO:0000313" key="12">
    <source>
        <dbReference type="EMBL" id="CAL4798377.1"/>
    </source>
</evidence>
<keyword evidence="13" id="KW-1185">Reference proteome</keyword>
<dbReference type="Pfam" id="PF00270">
    <property type="entry name" value="DEAD"/>
    <property type="match status" value="1"/>
</dbReference>
<comment type="caution">
    <text evidence="11">The sequence shown here is derived from an EMBL/GenBank/DDBJ whole genome shotgun (WGS) entry which is preliminary data.</text>
</comment>
<comment type="function">
    <text evidence="6">RNA helicase.</text>
</comment>
<dbReference type="GO" id="GO:0003723">
    <property type="term" value="F:RNA binding"/>
    <property type="evidence" value="ECO:0007669"/>
    <property type="project" value="UniProtKB-UniRule"/>
</dbReference>
<dbReference type="SUPFAM" id="SSF49562">
    <property type="entry name" value="C2 domain (Calcium/lipid-binding domain, CaLB)"/>
    <property type="match status" value="1"/>
</dbReference>
<dbReference type="EMBL" id="CAMXCT020005001">
    <property type="protein sequence ID" value="CAL1164440.1"/>
    <property type="molecule type" value="Genomic_DNA"/>
</dbReference>
<dbReference type="InterPro" id="IPR035892">
    <property type="entry name" value="C2_domain_sf"/>
</dbReference>
<keyword evidence="1 6" id="KW-0547">Nucleotide-binding</keyword>
<dbReference type="PANTHER" id="PTHR24031">
    <property type="entry name" value="RNA HELICASE"/>
    <property type="match status" value="1"/>
</dbReference>
<keyword evidence="8" id="KW-0732">Signal</keyword>
<dbReference type="EMBL" id="CAMXCT030005001">
    <property type="protein sequence ID" value="CAL4798377.1"/>
    <property type="molecule type" value="Genomic_DNA"/>
</dbReference>
<keyword evidence="3 6" id="KW-0347">Helicase</keyword>
<accession>A0A9P1GF04</accession>
<name>A0A9P1GF04_9DINO</name>
<sequence>MFVLYKTATWDITVAITYLALWSAEGVDCATPNLTDAECFDIIVDSWLPTNKVLCGQNFGLSNEEFSLDLPAFELANNFTRRGSDLWLDDEDQGLKTWVGCGNHPGLVNGTSYCAQTSSTIDLGTILGDWGVLEGLTPVACLAYNVQNSAVSVSFDPPLSTEFILPAFPVVLKLFGYTFAPDAEVPLFDYIGADLQLKTGEVLKTHFAFSGVVELAFGIPFIFELVLPVEGVFGVYLDFGGSGTLAQPYKVMESLVKFSNEVTLEWAVVIQVSLRPQLAVLGFEFNFPVSAKFQVLWKTGAGSFPNVYLSGTLYHATSLGELIGGLPDLGVVCTVDFFPNAVRESPFCKGDDTMEDEPEVGLYFTMENGKSVADVRAWGMWLAMKVDSSSGSLTLCKDGECSQEFCIWDSQCIEGYHCCKTNFEFTCPKKYRHRLFATDLSCLELPAAQAVGLAVDPADGKLEGEACALDSDCGIGLHCCMETGDPYCRKIQELSLLAMVCMVGLQCSCLFAATGACEEAASVALLDRLVCHVRAVVLLPTRDLALQVFRVFESLCKALPSKSLRLHCAVGTKAVAQEKQLLKDTPPDILICTPGRLSEHFLGRDACLDLQHLRWFVVDEADRLLTQTYHRWLEVMDRACRDATVSVRPQKLLFSATMTWDPRKLAQLKLLRPLYFFSSRTGQHATPAQLQQHYLRCPASSKPLAVLYLLEHVLRSAGQDHEHVKVIVFCQSVNTAHRLARLLQICCALRKVGEEAEEEAKTEDELLQDDVPTPLDLSPECIAEFSSTLTQKERGKLLKRFSTGKVKCLVCSDVVARGIDIPEVTAVVNYSAPSHIQTYIHRVGRTARAGKVGHTFTFVTRGDMDRFEKMLRESADCWERISKFPIPKEARSRKKIWWSPALEALQRCLDSESKGHLSVVKPIDEETLMGTGRPKGQEKRGHGTTEGISGQVPKEEKSEKDERAKMEQKNLEKLENSANMLEFLKSCGIGDFMASGHGPNCGLLQSGLQTDAADGFIKPNGPGVDAQQRMQSLLNGLVNPDDETIANEERRKREQEEQKADEEVRQKFIWRLCVYSGEDLPRDTMYVYIKIVDQVHGDKIFKSHVSSESSKPVWEFVVEETIMIDSIHGPPRLEIQLYGQRVLLDVLDRYLGQAVLKLPGAPTMGPMKSSLPVALNSFSAMNDKIAAQFGVSRKARLNVVWQVCDEKHPGPAPDLIRIAEMDEDASDKRSYQFHLKVINVKLRRATEGPRRLAVCLRLIQPDGEVSKASPVQHSPQAWSCPESRVVENLEDPLKEMTHADPDEECNTAVWCEDRRLGWTMPTWMLRESHLQLLSYTIEAQLLMYSSLPAKEQAASKKKFHFFRQNLAGAQEDKPTKLGVWRESLGDLLDSIEQSDEGLVCEAPFTSREGTEVATVRMEIDVSSAQAHHMPHNLVSKDISSWPVEKAPLRRGAPSQEMMQNKVQYFVTVMVDSLPSHELCLPYVRVSMGAVSECTEAKTVHSVNNVTFDKGLMIQSTLMNRKAKIEILNKDTTRVFNEDKVIGQGVICDLEPDKDYWIHCFGGASDATYPDVALQMIKGAVKPASTHTATMAIRFGTKISSKDFGSLMRKMRKPFRLKVRFYSGVNLNSYANQKVHVIVKVPGCHLPDEVGAQQIMNNLQALEALSNQSRPKSPKSQMQQLRHKALLENDPAPEHFNTNLLSFPGEVDAAGILHFTENSQRVLWVERATPSDWPLEVSPNTQFADFYIVAVGQELEPPQAFGRLRLVQKPLDKVGPKWKQLHFDTSVVALPKAYYKSNLAGFILGSASLMPHTGCWAVGGLGWVDLECSLVLLLDHARPWVLSWIFCAVSCRQERARSLNQRGIVTAGCNRCTGHN</sequence>
<dbReference type="CDD" id="cd18787">
    <property type="entry name" value="SF2_C_DEAD"/>
    <property type="match status" value="1"/>
</dbReference>
<organism evidence="11">
    <name type="scientific">Cladocopium goreaui</name>
    <dbReference type="NCBI Taxonomy" id="2562237"/>
    <lineage>
        <taxon>Eukaryota</taxon>
        <taxon>Sar</taxon>
        <taxon>Alveolata</taxon>
        <taxon>Dinophyceae</taxon>
        <taxon>Suessiales</taxon>
        <taxon>Symbiodiniaceae</taxon>
        <taxon>Cladocopium</taxon>
    </lineage>
</organism>
<gene>
    <name evidence="11" type="ORF">C1SCF055_LOCUS36265</name>
</gene>
<dbReference type="Proteomes" id="UP001152797">
    <property type="component" value="Unassembled WGS sequence"/>
</dbReference>
<dbReference type="PROSITE" id="PS51194">
    <property type="entry name" value="HELICASE_CTER"/>
    <property type="match status" value="1"/>
</dbReference>
<dbReference type="InterPro" id="IPR014001">
    <property type="entry name" value="Helicase_ATP-bd"/>
</dbReference>
<comment type="catalytic activity">
    <reaction evidence="6">
        <text>ATP + H2O = ADP + phosphate + H(+)</text>
        <dbReference type="Rhea" id="RHEA:13065"/>
        <dbReference type="ChEBI" id="CHEBI:15377"/>
        <dbReference type="ChEBI" id="CHEBI:15378"/>
        <dbReference type="ChEBI" id="CHEBI:30616"/>
        <dbReference type="ChEBI" id="CHEBI:43474"/>
        <dbReference type="ChEBI" id="CHEBI:456216"/>
        <dbReference type="EC" id="3.6.4.13"/>
    </reaction>
</comment>
<dbReference type="SMART" id="SM00490">
    <property type="entry name" value="HELICc"/>
    <property type="match status" value="1"/>
</dbReference>
<proteinExistence type="inferred from homology"/>
<evidence type="ECO:0000313" key="13">
    <source>
        <dbReference type="Proteomes" id="UP001152797"/>
    </source>
</evidence>
<keyword evidence="5 6" id="KW-0694">RNA-binding</keyword>
<reference evidence="11" key="1">
    <citation type="submission" date="2022-10" db="EMBL/GenBank/DDBJ databases">
        <authorList>
            <person name="Chen Y."/>
            <person name="Dougan E. K."/>
            <person name="Chan C."/>
            <person name="Rhodes N."/>
            <person name="Thang M."/>
        </authorList>
    </citation>
    <scope>NUCLEOTIDE SEQUENCE</scope>
</reference>
<evidence type="ECO:0000259" key="10">
    <source>
        <dbReference type="PROSITE" id="PS51194"/>
    </source>
</evidence>
<dbReference type="PROSITE" id="PS51192">
    <property type="entry name" value="HELICASE_ATP_BIND_1"/>
    <property type="match status" value="1"/>
</dbReference>
<dbReference type="CDD" id="cd00030">
    <property type="entry name" value="C2"/>
    <property type="match status" value="1"/>
</dbReference>
<dbReference type="EC" id="3.6.4.13" evidence="6"/>
<feature type="signal peptide" evidence="8">
    <location>
        <begin position="1"/>
        <end position="26"/>
    </location>
</feature>
<evidence type="ECO:0000256" key="7">
    <source>
        <dbReference type="SAM" id="MobiDB-lite"/>
    </source>
</evidence>
<keyword evidence="2 6" id="KW-0378">Hydrolase</keyword>
<dbReference type="GO" id="GO:0005524">
    <property type="term" value="F:ATP binding"/>
    <property type="evidence" value="ECO:0007669"/>
    <property type="project" value="UniProtKB-UniRule"/>
</dbReference>
<protein>
    <recommendedName>
        <fullName evidence="6">ATP-dependent RNA helicase</fullName>
        <ecNumber evidence="6">3.6.4.13</ecNumber>
    </recommendedName>
</protein>
<dbReference type="InterPro" id="IPR011545">
    <property type="entry name" value="DEAD/DEAH_box_helicase_dom"/>
</dbReference>
<keyword evidence="4 6" id="KW-0067">ATP-binding</keyword>
<feature type="region of interest" description="Disordered" evidence="7">
    <location>
        <begin position="927"/>
        <end position="967"/>
    </location>
</feature>
<evidence type="ECO:0000256" key="2">
    <source>
        <dbReference type="ARBA" id="ARBA00022801"/>
    </source>
</evidence>
<dbReference type="SMART" id="SM00487">
    <property type="entry name" value="DEXDc"/>
    <property type="match status" value="1"/>
</dbReference>
<dbReference type="InterPro" id="IPR001650">
    <property type="entry name" value="Helicase_C-like"/>
</dbReference>
<dbReference type="Gene3D" id="3.40.50.300">
    <property type="entry name" value="P-loop containing nucleotide triphosphate hydrolases"/>
    <property type="match status" value="2"/>
</dbReference>
<comment type="similarity">
    <text evidence="6">Belongs to the DEAD box helicase family.</text>
</comment>